<feature type="compositionally biased region" description="Basic and acidic residues" evidence="1">
    <location>
        <begin position="1681"/>
        <end position="1695"/>
    </location>
</feature>
<reference evidence="2" key="1">
    <citation type="submission" date="2023-10" db="EMBL/GenBank/DDBJ databases">
        <authorList>
            <person name="Chen Y."/>
            <person name="Shah S."/>
            <person name="Dougan E. K."/>
            <person name="Thang M."/>
            <person name="Chan C."/>
        </authorList>
    </citation>
    <scope>NUCLEOTIDE SEQUENCE [LARGE SCALE GENOMIC DNA]</scope>
</reference>
<feature type="region of interest" description="Disordered" evidence="1">
    <location>
        <begin position="1681"/>
        <end position="1700"/>
    </location>
</feature>
<feature type="non-terminal residue" evidence="2">
    <location>
        <position position="1714"/>
    </location>
</feature>
<dbReference type="Proteomes" id="UP001189429">
    <property type="component" value="Unassembled WGS sequence"/>
</dbReference>
<protein>
    <recommendedName>
        <fullName evidence="4">RNA-directed RNA polymerase</fullName>
    </recommendedName>
</protein>
<dbReference type="EMBL" id="CAUYUJ010016921">
    <property type="protein sequence ID" value="CAK0870063.1"/>
    <property type="molecule type" value="Genomic_DNA"/>
</dbReference>
<comment type="caution">
    <text evidence="2">The sequence shown here is derived from an EMBL/GenBank/DDBJ whole genome shotgun (WGS) entry which is preliminary data.</text>
</comment>
<feature type="region of interest" description="Disordered" evidence="1">
    <location>
        <begin position="144"/>
        <end position="168"/>
    </location>
</feature>
<sequence length="1714" mass="192124">VLKGEAPFGFAFSWAGITARSVAKARHEVLQANWLPLGVLTPMWGGWSGSSAEVPRPPDKPPLWAQNQLLQRIGLPDVKDDTDDDKKETNQAMQGALAKCAGMMIELLQEVKGKFSSMSRIPGLLTKATDALQKAIDRDKEYPVTKHGITGGGGGGGGESNNESDEDAAREISKLMKRLKSMGSSDVEIIFSGGVDLEGDTLIRAVIVIIEREKGLMESTFKLAIINRSLEKHGPHDPYVYHPFFLDSSLQVLRKTVMTFPGIPDAKLVDEAVLHEFMKLMNLLVKSESYLIPFYEVLLPHLAGKCLSECTEMVENRKLDQTGPAPPEFESSLSLKGEEPIERRWNTVERVVEYILRSGDATADEVGEVLLKMDLLGAARLREEMEQRQAEFDQGASVTIQEYCRYTRDVMTKGFRGCCSRDKAVARELKEVLSTMESMSEKIITNINETETVPPVLALCWFCCFFVLALTNEAKTKSNPWVLYGMCQRERTDQWAGPVMETGSGSFVDMQLRVPEDAAKTPESQITELIHACAAKCIYLESKGNVMGLKKMRYRLAALVEHCFLERLGELPQPPGDSTMLEDVVFDEHVSFSKGERVTIIKRQGKTMLIQKLKQSSGESTVQPIVCVKSHTVGDNPAKCIYRRLWMGQHQTLQNRMLQDLHIIAKHYAMAVLLEGRKSFMGDGLAARTATTFLAIVCVMDASLRARSPSNMLFADILRGNVLEDPCKEPDFKACVPVGFSTSSLSGVDANLLMANFECCNPDVLRCRAKVLEYIRVVDKLARPPKQQFLNKKDASDKNTPEGPWLLFDWNPDNRSSTCVYSPSLSKKPVLEKYRPATEANLPVTMTESGKRDDVTLCMMLACVCHYIPNPTDATADRPEYLGGQDGDAYSGEVGPTRGPGQNARFAREERDHAAQQWAWHTWKKHEEITYASDVVWLCRLVLEDCRLASSDDNREGGNSRGMRDKCDKIKTAYRPVLILPKWVLILPDRLGLMVGAITPEIANQGEDACVSCLADTTTGALSVFETLAAAVIGTKDDLEEPPETKKEGGEEEQAEEFKPKKKEVQVRLLSRPKPICEADVLACDQDSLARYDNQLSMAEAEHVQCILTAPRLCIPLLVQWFAQDRHGKLLQDSLRAVFHKALFEPGEFLTQKEQESIFLGPESGDLSVPLQLPEKPKKGTQADEDRHVWGRYTEYYRARAKFGTVHGRFSEDNYRAAAIKLVEYFCRVGCEVARMCRQDGLHLGECKEEYDDMVEWLGVICVQHLHTYISQVEADPDLDGTNRQAYLNRFQRLLLTLSEWKVSMAETPASVGKQMALRGKDKEKKAYDNYSHLIYQHMLSAAWLSSQDTPYVVEASMFRSRPKVLVWAEDRTRKVDQLLTQTVTMARGRAFTACLLDPEWGPRWSPTKSIDPICQQTFDSDHPMKGGATTVDVVSFPGAPYISIIFDDFTDMHEESELMFYKDAACREAVPKCSIMKGSAMSGDWPGIAGKEALNVFADTVCYRAKAAVGSEAWGFRFSASAPVREDGCELLEEYASEMHIAENLDPLVYRLALAKMFNNLDRAKRCLMRSFSQLTAEAKAMQEASSNGLYTDETEREQVSLQTGEVFFDNTPPLLVPNGLVMTDEFQQVFDKLRPQCTVVEDSSNRVWYKIADNTEGRMSTYMVRKWNSTALCYKEGDDLTDPGHGEMKENPKRKDHMPWGPVELTKYTFSL</sequence>
<proteinExistence type="predicted"/>
<keyword evidence="3" id="KW-1185">Reference proteome</keyword>
<evidence type="ECO:0000313" key="3">
    <source>
        <dbReference type="Proteomes" id="UP001189429"/>
    </source>
</evidence>
<organism evidence="2 3">
    <name type="scientific">Prorocentrum cordatum</name>
    <dbReference type="NCBI Taxonomy" id="2364126"/>
    <lineage>
        <taxon>Eukaryota</taxon>
        <taxon>Sar</taxon>
        <taxon>Alveolata</taxon>
        <taxon>Dinophyceae</taxon>
        <taxon>Prorocentrales</taxon>
        <taxon>Prorocentraceae</taxon>
        <taxon>Prorocentrum</taxon>
    </lineage>
</organism>
<feature type="region of interest" description="Disordered" evidence="1">
    <location>
        <begin position="1036"/>
        <end position="1060"/>
    </location>
</feature>
<evidence type="ECO:0008006" key="4">
    <source>
        <dbReference type="Google" id="ProtNLM"/>
    </source>
</evidence>
<name>A0ABN9VDA3_9DINO</name>
<gene>
    <name evidence="2" type="ORF">PCOR1329_LOCUS56268</name>
</gene>
<feature type="compositionally biased region" description="Gly residues" evidence="1">
    <location>
        <begin position="149"/>
        <end position="159"/>
    </location>
</feature>
<evidence type="ECO:0000256" key="1">
    <source>
        <dbReference type="SAM" id="MobiDB-lite"/>
    </source>
</evidence>
<feature type="non-terminal residue" evidence="2">
    <location>
        <position position="1"/>
    </location>
</feature>
<evidence type="ECO:0000313" key="2">
    <source>
        <dbReference type="EMBL" id="CAK0870063.1"/>
    </source>
</evidence>
<accession>A0ABN9VDA3</accession>